<comment type="function">
    <text evidence="5">Methylates the class 1 translation termination release factors RF1/PrfA and RF2/PrfB on the glutamine residue of the universally conserved GGQ motif.</text>
</comment>
<comment type="catalytic activity">
    <reaction evidence="4 5">
        <text>L-glutaminyl-[peptide chain release factor] + S-adenosyl-L-methionine = N(5)-methyl-L-glutaminyl-[peptide chain release factor] + S-adenosyl-L-homocysteine + H(+)</text>
        <dbReference type="Rhea" id="RHEA:42896"/>
        <dbReference type="Rhea" id="RHEA-COMP:10271"/>
        <dbReference type="Rhea" id="RHEA-COMP:10272"/>
        <dbReference type="ChEBI" id="CHEBI:15378"/>
        <dbReference type="ChEBI" id="CHEBI:30011"/>
        <dbReference type="ChEBI" id="CHEBI:57856"/>
        <dbReference type="ChEBI" id="CHEBI:59789"/>
        <dbReference type="ChEBI" id="CHEBI:61891"/>
        <dbReference type="EC" id="2.1.1.297"/>
    </reaction>
</comment>
<dbReference type="InterPro" id="IPR029063">
    <property type="entry name" value="SAM-dependent_MTases_sf"/>
</dbReference>
<keyword evidence="1 5" id="KW-0489">Methyltransferase</keyword>
<dbReference type="EC" id="2.1.1.297" evidence="5"/>
<reference evidence="8 9" key="1">
    <citation type="submission" date="2021-05" db="EMBL/GenBank/DDBJ databases">
        <title>A Polyphasic approach of four new species of the genus Ohtaekwangia: Ohtaekwangia histidinii sp. nov., Ohtaekwangia cretensis sp. nov., Ohtaekwangia indiensis sp. nov., Ohtaekwangia reichenbachii sp. nov. from diverse environment.</title>
        <authorList>
            <person name="Octaviana S."/>
        </authorList>
    </citation>
    <scope>NUCLEOTIDE SEQUENCE [LARGE SCALE GENOMIC DNA]</scope>
    <source>
        <strain evidence="8 9">PWU20</strain>
    </source>
</reference>
<keyword evidence="2 5" id="KW-0808">Transferase</keyword>
<dbReference type="RefSeq" id="WP_254156734.1">
    <property type="nucleotide sequence ID" value="NZ_JAHESD010000079.1"/>
</dbReference>
<dbReference type="InterPro" id="IPR007848">
    <property type="entry name" value="Small_mtfrase_dom"/>
</dbReference>
<dbReference type="Pfam" id="PF05175">
    <property type="entry name" value="MTS"/>
    <property type="match status" value="1"/>
</dbReference>
<comment type="caution">
    <text evidence="5">Lacks conserved residue(s) required for the propagation of feature annotation.</text>
</comment>
<gene>
    <name evidence="5 8" type="primary">prmC</name>
    <name evidence="8" type="ORF">KK060_22275</name>
</gene>
<dbReference type="Pfam" id="PF17827">
    <property type="entry name" value="PrmC_N"/>
    <property type="match status" value="1"/>
</dbReference>
<dbReference type="SUPFAM" id="SSF53335">
    <property type="entry name" value="S-adenosyl-L-methionine-dependent methyltransferases"/>
    <property type="match status" value="1"/>
</dbReference>
<protein>
    <recommendedName>
        <fullName evidence="5">Release factor glutamine methyltransferase</fullName>
        <shortName evidence="5">RF MTase</shortName>
        <ecNumber evidence="5">2.1.1.297</ecNumber>
    </recommendedName>
    <alternativeName>
        <fullName evidence="5">N5-glutamine methyltransferase PrmC</fullName>
    </alternativeName>
    <alternativeName>
        <fullName evidence="5">Protein-(glutamine-N5) MTase PrmC</fullName>
    </alternativeName>
    <alternativeName>
        <fullName evidence="5">Protein-glutamine N-methyltransferase PrmC</fullName>
    </alternativeName>
</protein>
<evidence type="ECO:0000256" key="2">
    <source>
        <dbReference type="ARBA" id="ARBA00022679"/>
    </source>
</evidence>
<feature type="domain" description="Release factor glutamine methyltransferase N-terminal" evidence="7">
    <location>
        <begin position="9"/>
        <end position="75"/>
    </location>
</feature>
<feature type="binding site" evidence="5">
    <location>
        <position position="146"/>
    </location>
    <ligand>
        <name>S-adenosyl-L-methionine</name>
        <dbReference type="ChEBI" id="CHEBI:59789"/>
    </ligand>
</feature>
<dbReference type="InterPro" id="IPR002052">
    <property type="entry name" value="DNA_methylase_N6_adenine_CS"/>
</dbReference>
<evidence type="ECO:0000256" key="3">
    <source>
        <dbReference type="ARBA" id="ARBA00022691"/>
    </source>
</evidence>
<dbReference type="NCBIfam" id="TIGR00536">
    <property type="entry name" value="hemK_fam"/>
    <property type="match status" value="1"/>
</dbReference>
<dbReference type="PROSITE" id="PS00092">
    <property type="entry name" value="N6_MTASE"/>
    <property type="match status" value="1"/>
</dbReference>
<feature type="binding site" evidence="5">
    <location>
        <position position="189"/>
    </location>
    <ligand>
        <name>S-adenosyl-L-methionine</name>
        <dbReference type="ChEBI" id="CHEBI:59789"/>
    </ligand>
</feature>
<keyword evidence="9" id="KW-1185">Reference proteome</keyword>
<name>A0ABS5VYN1_9BACT</name>
<dbReference type="InterPro" id="IPR040758">
    <property type="entry name" value="PrmC_N"/>
</dbReference>
<dbReference type="NCBIfam" id="TIGR03534">
    <property type="entry name" value="RF_mod_PrmC"/>
    <property type="match status" value="1"/>
</dbReference>
<dbReference type="InterPro" id="IPR019874">
    <property type="entry name" value="RF_methyltr_PrmC"/>
</dbReference>
<dbReference type="PANTHER" id="PTHR18895">
    <property type="entry name" value="HEMK METHYLTRANSFERASE"/>
    <property type="match status" value="1"/>
</dbReference>
<feature type="binding site" evidence="5">
    <location>
        <begin position="123"/>
        <end position="127"/>
    </location>
    <ligand>
        <name>S-adenosyl-L-methionine</name>
        <dbReference type="ChEBI" id="CHEBI:59789"/>
    </ligand>
</feature>
<feature type="domain" description="Methyltransferase small" evidence="6">
    <location>
        <begin position="106"/>
        <end position="199"/>
    </location>
</feature>
<sequence>MKNSKALFQEIVNDITEYDREEAQYIALLLLEHVLGLTRTQLLAEKQIESTPGQEALLKEAVERLNRQEPIQYILKEASFFGRKFMVSPSVLIPRPETEELVLTAINHLKSKDVATPRILDIGTGSGCIAITLACEVSNAQLYASDISHEALAVAKENATTLGANIDFIYHSILKQPLPYAFFDVIVSNPPYITEMEQAEMSSHVLNHEPHLALFVPDDDPLIFYRAIAREAKTALRYEGLLAVEINWQFGKEVALLFEQNGFAKVEIVKDISGKDRIVKGVKEL</sequence>
<dbReference type="GO" id="GO:0102559">
    <property type="term" value="F:peptide chain release factor N(5)-glutamine methyltransferase activity"/>
    <property type="evidence" value="ECO:0007669"/>
    <property type="project" value="UniProtKB-EC"/>
</dbReference>
<dbReference type="InterPro" id="IPR004556">
    <property type="entry name" value="HemK-like"/>
</dbReference>
<evidence type="ECO:0000313" key="9">
    <source>
        <dbReference type="Proteomes" id="UP000772618"/>
    </source>
</evidence>
<dbReference type="GO" id="GO:0032259">
    <property type="term" value="P:methylation"/>
    <property type="evidence" value="ECO:0007669"/>
    <property type="project" value="UniProtKB-KW"/>
</dbReference>
<evidence type="ECO:0000259" key="6">
    <source>
        <dbReference type="Pfam" id="PF05175"/>
    </source>
</evidence>
<dbReference type="Gene3D" id="1.10.8.10">
    <property type="entry name" value="DNA helicase RuvA subunit, C-terminal domain"/>
    <property type="match status" value="1"/>
</dbReference>
<evidence type="ECO:0000259" key="7">
    <source>
        <dbReference type="Pfam" id="PF17827"/>
    </source>
</evidence>
<evidence type="ECO:0000256" key="1">
    <source>
        <dbReference type="ARBA" id="ARBA00022603"/>
    </source>
</evidence>
<accession>A0ABS5VYN1</accession>
<keyword evidence="3 5" id="KW-0949">S-adenosyl-L-methionine</keyword>
<feature type="binding site" evidence="5">
    <location>
        <begin position="189"/>
        <end position="192"/>
    </location>
    <ligand>
        <name>substrate</name>
    </ligand>
</feature>
<dbReference type="CDD" id="cd02440">
    <property type="entry name" value="AdoMet_MTases"/>
    <property type="match status" value="1"/>
</dbReference>
<proteinExistence type="inferred from homology"/>
<evidence type="ECO:0000313" key="8">
    <source>
        <dbReference type="EMBL" id="MBT1706034.1"/>
    </source>
</evidence>
<dbReference type="EMBL" id="JAHESD010000079">
    <property type="protein sequence ID" value="MBT1706034.1"/>
    <property type="molecule type" value="Genomic_DNA"/>
</dbReference>
<evidence type="ECO:0000256" key="5">
    <source>
        <dbReference type="HAMAP-Rule" id="MF_02126"/>
    </source>
</evidence>
<dbReference type="InterPro" id="IPR050320">
    <property type="entry name" value="N5-glutamine_MTase"/>
</dbReference>
<evidence type="ECO:0000256" key="4">
    <source>
        <dbReference type="ARBA" id="ARBA00048391"/>
    </source>
</evidence>
<comment type="caution">
    <text evidence="8">The sequence shown here is derived from an EMBL/GenBank/DDBJ whole genome shotgun (WGS) entry which is preliminary data.</text>
</comment>
<dbReference type="Proteomes" id="UP000772618">
    <property type="component" value="Unassembled WGS sequence"/>
</dbReference>
<dbReference type="PANTHER" id="PTHR18895:SF74">
    <property type="entry name" value="MTRF1L RELEASE FACTOR GLUTAMINE METHYLTRANSFERASE"/>
    <property type="match status" value="1"/>
</dbReference>
<dbReference type="Gene3D" id="3.40.50.150">
    <property type="entry name" value="Vaccinia Virus protein VP39"/>
    <property type="match status" value="1"/>
</dbReference>
<dbReference type="HAMAP" id="MF_02126">
    <property type="entry name" value="RF_methyltr_PrmC"/>
    <property type="match status" value="1"/>
</dbReference>
<organism evidence="8 9">
    <name type="scientific">Chryseosolibacter indicus</name>
    <dbReference type="NCBI Taxonomy" id="2782351"/>
    <lineage>
        <taxon>Bacteria</taxon>
        <taxon>Pseudomonadati</taxon>
        <taxon>Bacteroidota</taxon>
        <taxon>Cytophagia</taxon>
        <taxon>Cytophagales</taxon>
        <taxon>Chryseotaleaceae</taxon>
        <taxon>Chryseosolibacter</taxon>
    </lineage>
</organism>
<comment type="similarity">
    <text evidence="5">Belongs to the protein N5-glutamine methyltransferase family. PrmC subfamily.</text>
</comment>